<keyword evidence="2" id="KW-1185">Reference proteome</keyword>
<evidence type="ECO:0000313" key="2">
    <source>
        <dbReference type="Proteomes" id="UP000290204"/>
    </source>
</evidence>
<protein>
    <submittedName>
        <fullName evidence="1">Uncharacterized protein</fullName>
    </submittedName>
</protein>
<accession>A0A4Q1CEI0</accession>
<sequence>MKNSLLNAYKKYSSYTSEEIKNDLPTFMGALSFLVEEICNADAASLKQLLTDEVKKDFFSPAPWIRLIIIRNVMSKSPKNKVFFEWAINNLSLFYHPQSRIILELHELINQDS</sequence>
<dbReference type="AlphaFoldDB" id="A0A4Q1CEI0"/>
<proteinExistence type="predicted"/>
<dbReference type="RefSeq" id="WP_129132503.1">
    <property type="nucleotide sequence ID" value="NZ_SDHW01000007.1"/>
</dbReference>
<dbReference type="Proteomes" id="UP000290204">
    <property type="component" value="Unassembled WGS sequence"/>
</dbReference>
<evidence type="ECO:0000313" key="1">
    <source>
        <dbReference type="EMBL" id="RXK58074.1"/>
    </source>
</evidence>
<reference evidence="1 2" key="1">
    <citation type="submission" date="2019-01" db="EMBL/GenBank/DDBJ databases">
        <title>Lacibacter sp. strain TTM-7.</title>
        <authorList>
            <person name="Chen W.-M."/>
        </authorList>
    </citation>
    <scope>NUCLEOTIDE SEQUENCE [LARGE SCALE GENOMIC DNA]</scope>
    <source>
        <strain evidence="1 2">TTM-7</strain>
    </source>
</reference>
<comment type="caution">
    <text evidence="1">The sequence shown here is derived from an EMBL/GenBank/DDBJ whole genome shotgun (WGS) entry which is preliminary data.</text>
</comment>
<dbReference type="EMBL" id="SDHW01000007">
    <property type="protein sequence ID" value="RXK58074.1"/>
    <property type="molecule type" value="Genomic_DNA"/>
</dbReference>
<organism evidence="1 2">
    <name type="scientific">Lacibacter luteus</name>
    <dbReference type="NCBI Taxonomy" id="2508719"/>
    <lineage>
        <taxon>Bacteria</taxon>
        <taxon>Pseudomonadati</taxon>
        <taxon>Bacteroidota</taxon>
        <taxon>Chitinophagia</taxon>
        <taxon>Chitinophagales</taxon>
        <taxon>Chitinophagaceae</taxon>
        <taxon>Lacibacter</taxon>
    </lineage>
</organism>
<name>A0A4Q1CEI0_9BACT</name>
<gene>
    <name evidence="1" type="ORF">ESA94_18850</name>
</gene>